<dbReference type="InterPro" id="IPR028055">
    <property type="entry name" value="YidC/Oxa/ALB_C"/>
</dbReference>
<feature type="transmembrane region" description="Helical" evidence="13">
    <location>
        <begin position="490"/>
        <end position="508"/>
    </location>
</feature>
<comment type="subunit">
    <text evidence="13">Interacts with the Sec translocase complex via SecD. Specifically interacts with transmembrane segments of nascent integral membrane proteins during membrane integration.</text>
</comment>
<dbReference type="Gene3D" id="2.70.98.90">
    <property type="match status" value="1"/>
</dbReference>
<keyword evidence="8 13" id="KW-1133">Transmembrane helix</keyword>
<dbReference type="InterPro" id="IPR038221">
    <property type="entry name" value="YidC_periplasmic_sf"/>
</dbReference>
<evidence type="ECO:0000313" key="17">
    <source>
        <dbReference type="EMBL" id="PLW83442.1"/>
    </source>
</evidence>
<evidence type="ECO:0000256" key="1">
    <source>
        <dbReference type="ARBA" id="ARBA00004429"/>
    </source>
</evidence>
<dbReference type="GO" id="GO:0015031">
    <property type="term" value="P:protein transport"/>
    <property type="evidence" value="ECO:0007669"/>
    <property type="project" value="UniProtKB-KW"/>
</dbReference>
<dbReference type="NCBIfam" id="TIGR03592">
    <property type="entry name" value="yidC_oxa1_cterm"/>
    <property type="match status" value="1"/>
</dbReference>
<dbReference type="Pfam" id="PF02096">
    <property type="entry name" value="60KD_IMP"/>
    <property type="match status" value="1"/>
</dbReference>
<dbReference type="HAMAP" id="MF_01810">
    <property type="entry name" value="YidC_type1"/>
    <property type="match status" value="1"/>
</dbReference>
<dbReference type="PANTHER" id="PTHR12428:SF65">
    <property type="entry name" value="CYTOCHROME C OXIDASE ASSEMBLY PROTEIN COX18, MITOCHONDRIAL"/>
    <property type="match status" value="1"/>
</dbReference>
<feature type="domain" description="Membrane insertase YidC/Oxa/ALB C-terminal" evidence="15">
    <location>
        <begin position="384"/>
        <end position="562"/>
    </location>
</feature>
<dbReference type="NCBIfam" id="NF002352">
    <property type="entry name" value="PRK01318.1-3"/>
    <property type="match status" value="1"/>
</dbReference>
<feature type="transmembrane region" description="Helical" evidence="13">
    <location>
        <begin position="447"/>
        <end position="470"/>
    </location>
</feature>
<dbReference type="InterPro" id="IPR028053">
    <property type="entry name" value="Membr_insert_YidC_N"/>
</dbReference>
<dbReference type="InterPro" id="IPR047196">
    <property type="entry name" value="YidC_ALB_C"/>
</dbReference>
<comment type="caution">
    <text evidence="17">The sequence shown here is derived from an EMBL/GenBank/DDBJ whole genome shotgun (WGS) entry which is preliminary data.</text>
</comment>
<dbReference type="AlphaFoldDB" id="A0A2N5Y4Z3"/>
<dbReference type="PRINTS" id="PR01900">
    <property type="entry name" value="YIDCPROTEIN"/>
</dbReference>
<gene>
    <name evidence="13" type="primary">yidC</name>
    <name evidence="17" type="ORF">CWI75_03555</name>
</gene>
<evidence type="ECO:0000256" key="9">
    <source>
        <dbReference type="ARBA" id="ARBA00023136"/>
    </source>
</evidence>
<dbReference type="CDD" id="cd19961">
    <property type="entry name" value="EcYidC-like_peri"/>
    <property type="match status" value="1"/>
</dbReference>
<dbReference type="PANTHER" id="PTHR12428">
    <property type="entry name" value="OXA1"/>
    <property type="match status" value="1"/>
</dbReference>
<proteinExistence type="inferred from homology"/>
<evidence type="ECO:0000256" key="7">
    <source>
        <dbReference type="ARBA" id="ARBA00022927"/>
    </source>
</evidence>
<evidence type="ECO:0000256" key="8">
    <source>
        <dbReference type="ARBA" id="ARBA00022989"/>
    </source>
</evidence>
<dbReference type="InterPro" id="IPR019998">
    <property type="entry name" value="Membr_insert_YidC"/>
</dbReference>
<protein>
    <recommendedName>
        <fullName evidence="3 13">Membrane protein insertase YidC</fullName>
    </recommendedName>
    <alternativeName>
        <fullName evidence="12 13">Foldase YidC</fullName>
    </alternativeName>
    <alternativeName>
        <fullName evidence="11 13">Membrane integrase YidC</fullName>
    </alternativeName>
    <alternativeName>
        <fullName evidence="13">Membrane protein YidC</fullName>
    </alternativeName>
</protein>
<dbReference type="OrthoDB" id="9780552at2"/>
<evidence type="ECO:0000256" key="14">
    <source>
        <dbReference type="SAM" id="MobiDB-lite"/>
    </source>
</evidence>
<sequence>MDLQRTLLIGAIALLSFMLLTEWVEFRDEKSAADTPSASRLISGAQAPARSPAPADPISPGQLPPAANEDVPAVSPAPDTEDTVPTAEATSGERIVLVRTDVLQLAIDLDGGDVIELALPQYLEEQDDPTQPFVLLERNQQRTYVAQSGLIGVNGIDSESRARYTAKNSNYTLEPGQDELTIDLAWVGNNGIKVIKRYTVRRGHYLINISFIVDNASKDRWQGNLFGQIKRDSTTPPSAESTGMGLQPFLGAAITRPDERFDKISFDDMREDPLRESLPGGWIAMIQHYFLSAWIPNPEQTHTYNTRVTTGGFNIAGFTSPELIVNPGEQGSTGADFYAGPKDQYRLKEISPYLELSVDYGWLWWIAQPLFWLLTKIQSVVGNWGVTIILLTVVIKAAFFKLSATSYRSMANMRRVAPKMQDIREQYGDDKQKQSQAMMELYRKEKINPMGGCLPILVQMPVFIALYWVLMESVELRHAPFILWINDLSVMDPYFVLPLLMGASMWFMQKLNPPPPDPMQAKIMQWLPVVFTFFFLWFPAGLVLYWVVNNLLSMAQQYVITKQIEKRAAST</sequence>
<accession>A0A2N5Y4Z3</accession>
<name>A0A2N5Y4Z3_9GAMM</name>
<comment type="similarity">
    <text evidence="2 13">Belongs to the OXA1/ALB3/YidC family. Type 1 subfamily.</text>
</comment>
<dbReference type="GO" id="GO:0051205">
    <property type="term" value="P:protein insertion into membrane"/>
    <property type="evidence" value="ECO:0007669"/>
    <property type="project" value="TreeGrafter"/>
</dbReference>
<feature type="transmembrane region" description="Helical" evidence="13">
    <location>
        <begin position="384"/>
        <end position="404"/>
    </location>
</feature>
<evidence type="ECO:0000256" key="4">
    <source>
        <dbReference type="ARBA" id="ARBA00022448"/>
    </source>
</evidence>
<evidence type="ECO:0000313" key="18">
    <source>
        <dbReference type="Proteomes" id="UP000234845"/>
    </source>
</evidence>
<evidence type="ECO:0000256" key="10">
    <source>
        <dbReference type="ARBA" id="ARBA00023186"/>
    </source>
</evidence>
<keyword evidence="10 13" id="KW-0143">Chaperone</keyword>
<dbReference type="CDD" id="cd20070">
    <property type="entry name" value="5TM_YidC_Alb3"/>
    <property type="match status" value="1"/>
</dbReference>
<dbReference type="RefSeq" id="WP_101520124.1">
    <property type="nucleotide sequence ID" value="NZ_PKLZ01000002.1"/>
</dbReference>
<evidence type="ECO:0000256" key="2">
    <source>
        <dbReference type="ARBA" id="ARBA00010527"/>
    </source>
</evidence>
<keyword evidence="6 13" id="KW-0812">Transmembrane</keyword>
<evidence type="ECO:0000256" key="6">
    <source>
        <dbReference type="ARBA" id="ARBA00022692"/>
    </source>
</evidence>
<keyword evidence="7 13" id="KW-0653">Protein transport</keyword>
<feature type="domain" description="Membrane insertase YidC N-terminal" evidence="16">
    <location>
        <begin position="97"/>
        <end position="373"/>
    </location>
</feature>
<organism evidence="17 18">
    <name type="scientific">Kineobactrum sediminis</name>
    <dbReference type="NCBI Taxonomy" id="1905677"/>
    <lineage>
        <taxon>Bacteria</taxon>
        <taxon>Pseudomonadati</taxon>
        <taxon>Pseudomonadota</taxon>
        <taxon>Gammaproteobacteria</taxon>
        <taxon>Cellvibrionales</taxon>
        <taxon>Halieaceae</taxon>
        <taxon>Kineobactrum</taxon>
    </lineage>
</organism>
<dbReference type="PRINTS" id="PR00701">
    <property type="entry name" value="60KDINNERMP"/>
</dbReference>
<comment type="subcellular location">
    <subcellularLocation>
        <location evidence="1">Cell inner membrane</location>
        <topology evidence="1">Multi-pass membrane protein</topology>
    </subcellularLocation>
    <subcellularLocation>
        <location evidence="13">Cell membrane</location>
        <topology evidence="13">Multi-pass membrane protein</topology>
    </subcellularLocation>
</comment>
<evidence type="ECO:0000256" key="3">
    <source>
        <dbReference type="ARBA" id="ARBA00015325"/>
    </source>
</evidence>
<evidence type="ECO:0000256" key="12">
    <source>
        <dbReference type="ARBA" id="ARBA00033342"/>
    </source>
</evidence>
<dbReference type="InterPro" id="IPR001708">
    <property type="entry name" value="YidC/ALB3/OXA1/COX18"/>
</dbReference>
<evidence type="ECO:0000259" key="15">
    <source>
        <dbReference type="Pfam" id="PF02096"/>
    </source>
</evidence>
<evidence type="ECO:0000259" key="16">
    <source>
        <dbReference type="Pfam" id="PF14849"/>
    </source>
</evidence>
<dbReference type="GO" id="GO:0032977">
    <property type="term" value="F:membrane insertase activity"/>
    <property type="evidence" value="ECO:0007669"/>
    <property type="project" value="InterPro"/>
</dbReference>
<keyword evidence="18" id="KW-1185">Reference proteome</keyword>
<keyword evidence="4 13" id="KW-0813">Transport</keyword>
<keyword evidence="9 13" id="KW-0472">Membrane</keyword>
<feature type="region of interest" description="Disordered" evidence="14">
    <location>
        <begin position="44"/>
        <end position="89"/>
    </location>
</feature>
<dbReference type="Pfam" id="PF14849">
    <property type="entry name" value="YidC_periplas"/>
    <property type="match status" value="1"/>
</dbReference>
<evidence type="ECO:0000256" key="5">
    <source>
        <dbReference type="ARBA" id="ARBA00022475"/>
    </source>
</evidence>
<dbReference type="NCBIfam" id="TIGR03593">
    <property type="entry name" value="yidC_nterm"/>
    <property type="match status" value="1"/>
</dbReference>
<feature type="transmembrane region" description="Helical" evidence="13">
    <location>
        <begin position="529"/>
        <end position="548"/>
    </location>
</feature>
<reference evidence="18" key="1">
    <citation type="submission" date="2017-11" db="EMBL/GenBank/DDBJ databases">
        <title>The draft genome sequence of Chromatocurvus sp. F02.</title>
        <authorList>
            <person name="Du Z.-J."/>
            <person name="Chang Y.-Q."/>
        </authorList>
    </citation>
    <scope>NUCLEOTIDE SEQUENCE [LARGE SCALE GENOMIC DNA]</scope>
    <source>
        <strain evidence="18">F02</strain>
    </source>
</reference>
<keyword evidence="5 13" id="KW-1003">Cell membrane</keyword>
<dbReference type="Proteomes" id="UP000234845">
    <property type="component" value="Unassembled WGS sequence"/>
</dbReference>
<dbReference type="GO" id="GO:0005886">
    <property type="term" value="C:plasma membrane"/>
    <property type="evidence" value="ECO:0007669"/>
    <property type="project" value="UniProtKB-SubCell"/>
</dbReference>
<dbReference type="EMBL" id="PKLZ01000002">
    <property type="protein sequence ID" value="PLW83442.1"/>
    <property type="molecule type" value="Genomic_DNA"/>
</dbReference>
<evidence type="ECO:0000256" key="11">
    <source>
        <dbReference type="ARBA" id="ARBA00033245"/>
    </source>
</evidence>
<comment type="function">
    <text evidence="13">Required for the insertion and/or proper folding and/or complex formation of integral membrane proteins into the membrane. Involved in integration of membrane proteins that insert both dependently and independently of the Sec translocase complex, as well as at least some lipoproteins. Aids folding of multispanning membrane proteins.</text>
</comment>
<evidence type="ECO:0000256" key="13">
    <source>
        <dbReference type="HAMAP-Rule" id="MF_01810"/>
    </source>
</evidence>